<comment type="caution">
    <text evidence="15">The sequence shown here is derived from an EMBL/GenBank/DDBJ whole genome shotgun (WGS) entry which is preliminary data.</text>
</comment>
<feature type="domain" description="tRNA-specific 2-thiouridylase MnmA-like C-terminal" evidence="13">
    <location>
        <begin position="268"/>
        <end position="339"/>
    </location>
</feature>
<keyword evidence="5 11" id="KW-0547">Nucleotide-binding</keyword>
<dbReference type="GO" id="GO:0005737">
    <property type="term" value="C:cytoplasm"/>
    <property type="evidence" value="ECO:0007669"/>
    <property type="project" value="UniProtKB-SubCell"/>
</dbReference>
<keyword evidence="3 11" id="KW-0808">Transferase</keyword>
<dbReference type="Pfam" id="PF03054">
    <property type="entry name" value="tRNA_Me_trans"/>
    <property type="match status" value="1"/>
</dbReference>
<evidence type="ECO:0000256" key="10">
    <source>
        <dbReference type="ARBA" id="ARBA00056575"/>
    </source>
</evidence>
<dbReference type="GO" id="GO:0103016">
    <property type="term" value="F:tRNA-uridine 2-sulfurtransferase activity"/>
    <property type="evidence" value="ECO:0007669"/>
    <property type="project" value="UniProtKB-EC"/>
</dbReference>
<organism evidence="15 16">
    <name type="scientific">Candidatus Enterenecus faecium</name>
    <dbReference type="NCBI Taxonomy" id="2840780"/>
    <lineage>
        <taxon>Bacteria</taxon>
        <taxon>Bacillati</taxon>
        <taxon>Bacillota</taxon>
        <taxon>Clostridia</taxon>
        <taxon>Eubacteriales</taxon>
        <taxon>Candidatus Enterenecus</taxon>
    </lineage>
</organism>
<evidence type="ECO:0000256" key="6">
    <source>
        <dbReference type="ARBA" id="ARBA00022840"/>
    </source>
</evidence>
<evidence type="ECO:0000256" key="9">
    <source>
        <dbReference type="ARBA" id="ARBA00051542"/>
    </source>
</evidence>
<keyword evidence="1 11" id="KW-0963">Cytoplasm</keyword>
<evidence type="ECO:0000259" key="13">
    <source>
        <dbReference type="Pfam" id="PF20258"/>
    </source>
</evidence>
<gene>
    <name evidence="11 15" type="primary">mnmA</name>
    <name evidence="15" type="ORF">IAD31_03435</name>
</gene>
<evidence type="ECO:0000256" key="11">
    <source>
        <dbReference type="HAMAP-Rule" id="MF_00144"/>
    </source>
</evidence>
<reference evidence="15" key="2">
    <citation type="journal article" date="2021" name="PeerJ">
        <title>Extensive microbial diversity within the chicken gut microbiome revealed by metagenomics and culture.</title>
        <authorList>
            <person name="Gilroy R."/>
            <person name="Ravi A."/>
            <person name="Getino M."/>
            <person name="Pursley I."/>
            <person name="Horton D.L."/>
            <person name="Alikhan N.F."/>
            <person name="Baker D."/>
            <person name="Gharbi K."/>
            <person name="Hall N."/>
            <person name="Watson M."/>
            <person name="Adriaenssens E.M."/>
            <person name="Foster-Nyarko E."/>
            <person name="Jarju S."/>
            <person name="Secka A."/>
            <person name="Antonio M."/>
            <person name="Oren A."/>
            <person name="Chaudhuri R.R."/>
            <person name="La Ragione R."/>
            <person name="Hildebrand F."/>
            <person name="Pallen M.J."/>
        </authorList>
    </citation>
    <scope>NUCLEOTIDE SEQUENCE</scope>
    <source>
        <strain evidence="15">ChiGjej2B2-12916</strain>
    </source>
</reference>
<feature type="domain" description="tRNA-specific 2-thiouridylase MnmA-like central" evidence="14">
    <location>
        <begin position="204"/>
        <end position="256"/>
    </location>
</feature>
<sequence>MADKKVVLGLSGGVDSAVAAQRLLGQGYEVHGLYLDIGLGGEQSARDNAAKLGIPLTVRSIQQELEEHVCAPFAADYLSGRTPIPCAVCNRAVKFPALISFAREIGANWVATGHYARIGTGCDGGPILLRGNSANDQSYMLSRLTRDMLSHVLFPLGDGPKEQTRQEAQAGQLPAADRPDSMEICFIPDDDYAAWLDARGGTPPPGNFVDANGNVLGTHKGFHHYTIGQRRGLGVSSTGRLFVTEIRPHTNEVVLSHGEGLHAFMVHTDSLNWLGEHPLSAPMEVEVRLRHSRRSDPATILPLGGGRVDIHMKHPARAPTPGQLAVFYQGDQVLGSGWIR</sequence>
<evidence type="ECO:0000256" key="2">
    <source>
        <dbReference type="ARBA" id="ARBA00022555"/>
    </source>
</evidence>
<evidence type="ECO:0000256" key="5">
    <source>
        <dbReference type="ARBA" id="ARBA00022741"/>
    </source>
</evidence>
<evidence type="ECO:0000256" key="8">
    <source>
        <dbReference type="ARBA" id="ARBA00023157"/>
    </source>
</evidence>
<dbReference type="PANTHER" id="PTHR11933:SF5">
    <property type="entry name" value="MITOCHONDRIAL TRNA-SPECIFIC 2-THIOURIDYLASE 1"/>
    <property type="match status" value="1"/>
</dbReference>
<comment type="subcellular location">
    <subcellularLocation>
        <location evidence="11">Cytoplasm</location>
    </subcellularLocation>
</comment>
<feature type="active site" description="Nucleophile" evidence="11">
    <location>
        <position position="89"/>
    </location>
</feature>
<dbReference type="InterPro" id="IPR023382">
    <property type="entry name" value="MnmA-like_central_sf"/>
</dbReference>
<evidence type="ECO:0000256" key="12">
    <source>
        <dbReference type="SAM" id="MobiDB-lite"/>
    </source>
</evidence>
<evidence type="ECO:0000313" key="16">
    <source>
        <dbReference type="Proteomes" id="UP000886879"/>
    </source>
</evidence>
<dbReference type="HAMAP" id="MF_00144">
    <property type="entry name" value="tRNA_thiouridyl_MnmA"/>
    <property type="match status" value="1"/>
</dbReference>
<evidence type="ECO:0000256" key="3">
    <source>
        <dbReference type="ARBA" id="ARBA00022679"/>
    </source>
</evidence>
<name>A0A9D1CGU0_9FIRM</name>
<dbReference type="Gene3D" id="3.40.50.620">
    <property type="entry name" value="HUPs"/>
    <property type="match status" value="1"/>
</dbReference>
<dbReference type="FunFam" id="2.30.30.280:FF:000001">
    <property type="entry name" value="tRNA-specific 2-thiouridylase MnmA"/>
    <property type="match status" value="1"/>
</dbReference>
<dbReference type="InterPro" id="IPR004506">
    <property type="entry name" value="MnmA-like"/>
</dbReference>
<dbReference type="EC" id="2.8.1.13" evidence="11"/>
<dbReference type="CDD" id="cd01998">
    <property type="entry name" value="MnmA_TRMU-like"/>
    <property type="match status" value="1"/>
</dbReference>
<evidence type="ECO:0000313" key="15">
    <source>
        <dbReference type="EMBL" id="HIQ60633.1"/>
    </source>
</evidence>
<feature type="site" description="Interaction with tRNA" evidence="11">
    <location>
        <position position="114"/>
    </location>
</feature>
<feature type="binding site" evidence="11">
    <location>
        <begin position="9"/>
        <end position="16"/>
    </location>
    <ligand>
        <name>ATP</name>
        <dbReference type="ChEBI" id="CHEBI:30616"/>
    </ligand>
</feature>
<comment type="caution">
    <text evidence="11">Lacks conserved residue(s) required for the propagation of feature annotation.</text>
</comment>
<keyword evidence="6 11" id="KW-0067">ATP-binding</keyword>
<keyword evidence="4 11" id="KW-0819">tRNA processing</keyword>
<dbReference type="AlphaFoldDB" id="A0A9D1CGU0"/>
<keyword evidence="7 11" id="KW-0694">RNA-binding</keyword>
<comment type="function">
    <text evidence="10 11">Catalyzes the 2-thiolation of uridine at the wobble position (U34) of tRNA, leading to the formation of s(2)U34.</text>
</comment>
<feature type="region of interest" description="Disordered" evidence="12">
    <location>
        <begin position="156"/>
        <end position="177"/>
    </location>
</feature>
<evidence type="ECO:0000256" key="4">
    <source>
        <dbReference type="ARBA" id="ARBA00022694"/>
    </source>
</evidence>
<dbReference type="GO" id="GO:0002143">
    <property type="term" value="P:tRNA wobble position uridine thiolation"/>
    <property type="evidence" value="ECO:0007669"/>
    <property type="project" value="TreeGrafter"/>
</dbReference>
<evidence type="ECO:0000256" key="7">
    <source>
        <dbReference type="ARBA" id="ARBA00022884"/>
    </source>
</evidence>
<comment type="similarity">
    <text evidence="11">Belongs to the MnmA/TRMU family.</text>
</comment>
<dbReference type="InterPro" id="IPR046885">
    <property type="entry name" value="MnmA-like_C"/>
</dbReference>
<comment type="catalytic activity">
    <reaction evidence="9 11">
        <text>S-sulfanyl-L-cysteinyl-[protein] + uridine(34) in tRNA + AH2 + ATP = 2-thiouridine(34) in tRNA + L-cysteinyl-[protein] + A + AMP + diphosphate + H(+)</text>
        <dbReference type="Rhea" id="RHEA:47032"/>
        <dbReference type="Rhea" id="RHEA-COMP:10131"/>
        <dbReference type="Rhea" id="RHEA-COMP:11726"/>
        <dbReference type="Rhea" id="RHEA-COMP:11727"/>
        <dbReference type="Rhea" id="RHEA-COMP:11728"/>
        <dbReference type="ChEBI" id="CHEBI:13193"/>
        <dbReference type="ChEBI" id="CHEBI:15378"/>
        <dbReference type="ChEBI" id="CHEBI:17499"/>
        <dbReference type="ChEBI" id="CHEBI:29950"/>
        <dbReference type="ChEBI" id="CHEBI:30616"/>
        <dbReference type="ChEBI" id="CHEBI:33019"/>
        <dbReference type="ChEBI" id="CHEBI:61963"/>
        <dbReference type="ChEBI" id="CHEBI:65315"/>
        <dbReference type="ChEBI" id="CHEBI:87170"/>
        <dbReference type="ChEBI" id="CHEBI:456215"/>
        <dbReference type="EC" id="2.8.1.13"/>
    </reaction>
</comment>
<dbReference type="EMBL" id="DVFO01000032">
    <property type="protein sequence ID" value="HIQ60633.1"/>
    <property type="molecule type" value="Genomic_DNA"/>
</dbReference>
<dbReference type="Pfam" id="PF20259">
    <property type="entry name" value="tRNA_Me_trans_M"/>
    <property type="match status" value="1"/>
</dbReference>
<dbReference type="NCBIfam" id="NF001138">
    <property type="entry name" value="PRK00143.1"/>
    <property type="match status" value="1"/>
</dbReference>
<reference evidence="15" key="1">
    <citation type="submission" date="2020-10" db="EMBL/GenBank/DDBJ databases">
        <authorList>
            <person name="Gilroy R."/>
        </authorList>
    </citation>
    <scope>NUCLEOTIDE SEQUENCE</scope>
    <source>
        <strain evidence="15">ChiGjej2B2-12916</strain>
    </source>
</reference>
<protein>
    <recommendedName>
        <fullName evidence="11">tRNA-specific 2-thiouridylase MnmA</fullName>
        <ecNumber evidence="11">2.8.1.13</ecNumber>
    </recommendedName>
</protein>
<feature type="binding site" evidence="11">
    <location>
        <position position="113"/>
    </location>
    <ligand>
        <name>ATP</name>
        <dbReference type="ChEBI" id="CHEBI:30616"/>
    </ligand>
</feature>
<accession>A0A9D1CGU0</accession>
<feature type="site" description="Interaction with tRNA" evidence="11">
    <location>
        <position position="323"/>
    </location>
</feature>
<proteinExistence type="inferred from homology"/>
<feature type="binding site" evidence="11">
    <location>
        <position position="35"/>
    </location>
    <ligand>
        <name>ATP</name>
        <dbReference type="ChEBI" id="CHEBI:30616"/>
    </ligand>
</feature>
<dbReference type="Proteomes" id="UP000886879">
    <property type="component" value="Unassembled WGS sequence"/>
</dbReference>
<dbReference type="SUPFAM" id="SSF52402">
    <property type="entry name" value="Adenine nucleotide alpha hydrolases-like"/>
    <property type="match status" value="1"/>
</dbReference>
<dbReference type="InterPro" id="IPR014729">
    <property type="entry name" value="Rossmann-like_a/b/a_fold"/>
</dbReference>
<dbReference type="GO" id="GO:0000049">
    <property type="term" value="F:tRNA binding"/>
    <property type="evidence" value="ECO:0007669"/>
    <property type="project" value="UniProtKB-KW"/>
</dbReference>
<evidence type="ECO:0000259" key="14">
    <source>
        <dbReference type="Pfam" id="PF20259"/>
    </source>
</evidence>
<dbReference type="NCBIfam" id="TIGR00420">
    <property type="entry name" value="trmU"/>
    <property type="match status" value="1"/>
</dbReference>
<evidence type="ECO:0000256" key="1">
    <source>
        <dbReference type="ARBA" id="ARBA00022490"/>
    </source>
</evidence>
<dbReference type="GO" id="GO:0005524">
    <property type="term" value="F:ATP binding"/>
    <property type="evidence" value="ECO:0007669"/>
    <property type="project" value="UniProtKB-KW"/>
</dbReference>
<dbReference type="Pfam" id="PF20258">
    <property type="entry name" value="tRNA_Me_trans_C"/>
    <property type="match status" value="1"/>
</dbReference>
<dbReference type="Gene3D" id="2.40.30.10">
    <property type="entry name" value="Translation factors"/>
    <property type="match status" value="1"/>
</dbReference>
<dbReference type="Gene3D" id="2.30.30.280">
    <property type="entry name" value="Adenine nucleotide alpha hydrolases-like domains"/>
    <property type="match status" value="1"/>
</dbReference>
<keyword evidence="2 11" id="KW-0820">tRNA-binding</keyword>
<dbReference type="InterPro" id="IPR046884">
    <property type="entry name" value="MnmA-like_central"/>
</dbReference>
<feature type="active site" description="Cysteine persulfide intermediate" evidence="11">
    <location>
        <position position="185"/>
    </location>
</feature>
<dbReference type="PANTHER" id="PTHR11933">
    <property type="entry name" value="TRNA 5-METHYLAMINOMETHYL-2-THIOURIDYLATE -METHYLTRANSFERASE"/>
    <property type="match status" value="1"/>
</dbReference>
<keyword evidence="8" id="KW-1015">Disulfide bond</keyword>